<accession>A0A6J5S8Y9</accession>
<evidence type="ECO:0000313" key="2">
    <source>
        <dbReference type="EMBL" id="CAB4205341.1"/>
    </source>
</evidence>
<dbReference type="EMBL" id="LR797355">
    <property type="protein sequence ID" value="CAB4205341.1"/>
    <property type="molecule type" value="Genomic_DNA"/>
</dbReference>
<protein>
    <submittedName>
        <fullName evidence="2">Uncharacterized protein</fullName>
    </submittedName>
</protein>
<name>A0A6J5S8Y9_9CAUD</name>
<evidence type="ECO:0000313" key="1">
    <source>
        <dbReference type="EMBL" id="CAB4195969.1"/>
    </source>
</evidence>
<gene>
    <name evidence="1" type="ORF">UFOVP1287_43</name>
    <name evidence="2" type="ORF">UFOVP1408_70</name>
</gene>
<reference evidence="2" key="1">
    <citation type="submission" date="2020-05" db="EMBL/GenBank/DDBJ databases">
        <authorList>
            <person name="Chiriac C."/>
            <person name="Salcher M."/>
            <person name="Ghai R."/>
            <person name="Kavagutti S V."/>
        </authorList>
    </citation>
    <scope>NUCLEOTIDE SEQUENCE</scope>
</reference>
<proteinExistence type="predicted"/>
<organism evidence="2">
    <name type="scientific">uncultured Caudovirales phage</name>
    <dbReference type="NCBI Taxonomy" id="2100421"/>
    <lineage>
        <taxon>Viruses</taxon>
        <taxon>Duplodnaviria</taxon>
        <taxon>Heunggongvirae</taxon>
        <taxon>Uroviricota</taxon>
        <taxon>Caudoviricetes</taxon>
        <taxon>Peduoviridae</taxon>
        <taxon>Maltschvirus</taxon>
        <taxon>Maltschvirus maltsch</taxon>
    </lineage>
</organism>
<dbReference type="EMBL" id="LR797239">
    <property type="protein sequence ID" value="CAB4195969.1"/>
    <property type="molecule type" value="Genomic_DNA"/>
</dbReference>
<sequence>MKYDGLGKNVVNEEARAILLEYLDATSVLMGDGTKATKTCTLCMERMVPALGAASSCVCQRAREFIRGHP</sequence>